<dbReference type="GO" id="GO:0004035">
    <property type="term" value="F:alkaline phosphatase activity"/>
    <property type="evidence" value="ECO:0007669"/>
    <property type="project" value="TreeGrafter"/>
</dbReference>
<protein>
    <submittedName>
        <fullName evidence="5">Alkaline phosphatase</fullName>
    </submittedName>
</protein>
<dbReference type="CDD" id="cd16012">
    <property type="entry name" value="ALP"/>
    <property type="match status" value="1"/>
</dbReference>
<dbReference type="STRING" id="762486.SAMN05444411_101634"/>
<comment type="similarity">
    <text evidence="4">Belongs to the alkaline phosphatase family.</text>
</comment>
<feature type="binding site" evidence="3">
    <location>
        <position position="50"/>
    </location>
    <ligand>
        <name>Mg(2+)</name>
        <dbReference type="ChEBI" id="CHEBI:18420"/>
    </ligand>
</feature>
<dbReference type="AlphaFoldDB" id="A0A1H2T8B6"/>
<feature type="binding site" evidence="3">
    <location>
        <position position="50"/>
    </location>
    <ligand>
        <name>Zn(2+)</name>
        <dbReference type="ChEBI" id="CHEBI:29105"/>
        <label>2</label>
    </ligand>
</feature>
<dbReference type="RefSeq" id="WP_090119607.1">
    <property type="nucleotide sequence ID" value="NZ_FNNJ01000001.1"/>
</dbReference>
<accession>A0A1H2T8B6</accession>
<feature type="binding site" evidence="3">
    <location>
        <position position="279"/>
    </location>
    <ligand>
        <name>Mg(2+)</name>
        <dbReference type="ChEBI" id="CHEBI:18420"/>
    </ligand>
</feature>
<keyword evidence="6" id="KW-1185">Reference proteome</keyword>
<gene>
    <name evidence="5" type="ORF">SAMN05444411_101634</name>
</gene>
<evidence type="ECO:0000256" key="1">
    <source>
        <dbReference type="ARBA" id="ARBA00022553"/>
    </source>
</evidence>
<dbReference type="Gene3D" id="1.10.60.40">
    <property type="match status" value="1"/>
</dbReference>
<feature type="binding site" evidence="3">
    <location>
        <position position="288"/>
    </location>
    <ligand>
        <name>Zn(2+)</name>
        <dbReference type="ChEBI" id="CHEBI:29105"/>
        <label>2</label>
    </ligand>
</feature>
<dbReference type="SUPFAM" id="SSF53649">
    <property type="entry name" value="Alkaline phosphatase-like"/>
    <property type="match status" value="1"/>
</dbReference>
<evidence type="ECO:0000256" key="2">
    <source>
        <dbReference type="PIRSR" id="PIRSR601952-1"/>
    </source>
</evidence>
<dbReference type="InterPro" id="IPR017850">
    <property type="entry name" value="Alkaline_phosphatase_core_sf"/>
</dbReference>
<reference evidence="5 6" key="1">
    <citation type="submission" date="2016-10" db="EMBL/GenBank/DDBJ databases">
        <authorList>
            <person name="de Groot N.N."/>
        </authorList>
    </citation>
    <scope>NUCLEOTIDE SEQUENCE [LARGE SCALE GENOMIC DNA]</scope>
    <source>
        <strain evidence="5 6">DSM 24956</strain>
    </source>
</reference>
<keyword evidence="3" id="KW-0460">Magnesium</keyword>
<dbReference type="Proteomes" id="UP000199595">
    <property type="component" value="Unassembled WGS sequence"/>
</dbReference>
<evidence type="ECO:0000256" key="3">
    <source>
        <dbReference type="PIRSR" id="PIRSR601952-2"/>
    </source>
</evidence>
<dbReference type="PRINTS" id="PR00113">
    <property type="entry name" value="ALKPHPHTASE"/>
</dbReference>
<keyword evidence="3" id="KW-0479">Metal-binding</keyword>
<dbReference type="SMART" id="SM00098">
    <property type="entry name" value="alkPPc"/>
    <property type="match status" value="1"/>
</dbReference>
<feature type="binding site" evidence="3">
    <location>
        <position position="431"/>
    </location>
    <ligand>
        <name>Zn(2+)</name>
        <dbReference type="ChEBI" id="CHEBI:29105"/>
        <label>2</label>
    </ligand>
</feature>
<dbReference type="Gene3D" id="3.40.720.10">
    <property type="entry name" value="Alkaline Phosphatase, subunit A"/>
    <property type="match status" value="1"/>
</dbReference>
<proteinExistence type="inferred from homology"/>
<feature type="binding site" evidence="3">
    <location>
        <position position="151"/>
    </location>
    <ligand>
        <name>Mg(2+)</name>
        <dbReference type="ChEBI" id="CHEBI:18420"/>
    </ligand>
</feature>
<evidence type="ECO:0000256" key="4">
    <source>
        <dbReference type="RuleBase" id="RU003946"/>
    </source>
</evidence>
<comment type="cofactor">
    <cofactor evidence="3">
        <name>Mg(2+)</name>
        <dbReference type="ChEBI" id="CHEBI:18420"/>
    </cofactor>
    <text evidence="3">Binds 1 Mg(2+) ion.</text>
</comment>
<feature type="binding site" evidence="3">
    <location>
        <position position="327"/>
    </location>
    <ligand>
        <name>Zn(2+)</name>
        <dbReference type="ChEBI" id="CHEBI:29105"/>
        <label>2</label>
    </ligand>
</feature>
<dbReference type="InterPro" id="IPR001952">
    <property type="entry name" value="Alkaline_phosphatase"/>
</dbReference>
<evidence type="ECO:0000313" key="5">
    <source>
        <dbReference type="EMBL" id="SDW39509.1"/>
    </source>
</evidence>
<sequence>MNRRKFFKNGSLLAIGSSLLNPFDLSASTLDLDIIDKNKKAKNIIILVSDGMSTGTLNMTDLYLSRKTGNGTNWLQLYKDNKVSRALMDMASASSIVTDSAAASSSWGSGFRINNGGINIGTKGEIYTPLWQKFKKVGKKAGCVTTVPITHATPAGFCVNSKSRNDQEGIAEKYLEQRFDVMMGGGDNYFSSEHRKDKVNMYHKFEVEGYQVVKNRDEMLKTTNKKPILGVFYNEGLPYTVDRNNSKNLTQKVPTLGEMTKKAIDHMKNSEEGFVLQVEAGKVDWAAHGNDIAGLLFDQTAHDEAIKVAMDFAEKDKNTLVIITTDHGNANPGVIYGKKANKQFDSIQHYKHSNDWILNGLGKETSISQIKQRIEYANNIVVTTEQANTLLGYYNNLNTEKGLYNPKHLPFNELAKIQKQHNSVGWISMQHSADYVELAMFGPGSNLLKPFIKNTELHYLMLEAAEIENNF</sequence>
<dbReference type="EMBL" id="FNNJ01000001">
    <property type="protein sequence ID" value="SDW39509.1"/>
    <property type="molecule type" value="Genomic_DNA"/>
</dbReference>
<dbReference type="Pfam" id="PF00245">
    <property type="entry name" value="Alk_phosphatase"/>
    <property type="match status" value="1"/>
</dbReference>
<dbReference type="PANTHER" id="PTHR11596:SF5">
    <property type="entry name" value="ALKALINE PHOSPHATASE"/>
    <property type="match status" value="1"/>
</dbReference>
<keyword evidence="3" id="KW-0862">Zinc</keyword>
<keyword evidence="1" id="KW-0597">Phosphoprotein</keyword>
<comment type="cofactor">
    <cofactor evidence="3">
        <name>Zn(2+)</name>
        <dbReference type="ChEBI" id="CHEBI:29105"/>
    </cofactor>
    <text evidence="3">Binds 2 Zn(2+) ions.</text>
</comment>
<feature type="binding site" evidence="3">
    <location>
        <position position="326"/>
    </location>
    <ligand>
        <name>Zn(2+)</name>
        <dbReference type="ChEBI" id="CHEBI:29105"/>
        <label>2</label>
    </ligand>
</feature>
<dbReference type="GO" id="GO:0046872">
    <property type="term" value="F:metal ion binding"/>
    <property type="evidence" value="ECO:0007669"/>
    <property type="project" value="UniProtKB-KW"/>
</dbReference>
<name>A0A1H2T8B6_9FLAO</name>
<evidence type="ECO:0000313" key="6">
    <source>
        <dbReference type="Proteomes" id="UP000199595"/>
    </source>
</evidence>
<dbReference type="PANTHER" id="PTHR11596">
    <property type="entry name" value="ALKALINE PHOSPHATASE"/>
    <property type="match status" value="1"/>
</dbReference>
<feature type="binding site" evidence="3">
    <location>
        <position position="284"/>
    </location>
    <ligand>
        <name>Zn(2+)</name>
        <dbReference type="ChEBI" id="CHEBI:29105"/>
        <label>2</label>
    </ligand>
</feature>
<dbReference type="OrthoDB" id="9794455at2"/>
<organism evidence="5 6">
    <name type="scientific">Lutibacter oricola</name>
    <dbReference type="NCBI Taxonomy" id="762486"/>
    <lineage>
        <taxon>Bacteria</taxon>
        <taxon>Pseudomonadati</taxon>
        <taxon>Bacteroidota</taxon>
        <taxon>Flavobacteriia</taxon>
        <taxon>Flavobacteriales</taxon>
        <taxon>Flavobacteriaceae</taxon>
        <taxon>Lutibacter</taxon>
    </lineage>
</organism>
<feature type="active site" description="Phosphoserine intermediate" evidence="2">
    <location>
        <position position="100"/>
    </location>
</feature>
<feature type="binding site" evidence="3">
    <location>
        <position position="153"/>
    </location>
    <ligand>
        <name>Mg(2+)</name>
        <dbReference type="ChEBI" id="CHEBI:18420"/>
    </ligand>
</feature>